<evidence type="ECO:0000259" key="6">
    <source>
        <dbReference type="PROSITE" id="PS01124"/>
    </source>
</evidence>
<dbReference type="SUPFAM" id="SSF51215">
    <property type="entry name" value="Regulatory protein AraC"/>
    <property type="match status" value="1"/>
</dbReference>
<reference evidence="7 8" key="1">
    <citation type="submission" date="2023-07" db="EMBL/GenBank/DDBJ databases">
        <title>Sorghum-associated microbial communities from plants grown in Nebraska, USA.</title>
        <authorList>
            <person name="Schachtman D."/>
        </authorList>
    </citation>
    <scope>NUCLEOTIDE SEQUENCE [LARGE SCALE GENOMIC DNA]</scope>
    <source>
        <strain evidence="7 8">BE240</strain>
    </source>
</reference>
<dbReference type="PANTHER" id="PTHR46796:SF6">
    <property type="entry name" value="ARAC SUBFAMILY"/>
    <property type="match status" value="1"/>
</dbReference>
<keyword evidence="1" id="KW-0805">Transcription regulation</keyword>
<evidence type="ECO:0000313" key="7">
    <source>
        <dbReference type="EMBL" id="MDR7096360.1"/>
    </source>
</evidence>
<dbReference type="SMART" id="SM00342">
    <property type="entry name" value="HTH_ARAC"/>
    <property type="match status" value="1"/>
</dbReference>
<protein>
    <submittedName>
        <fullName evidence="7">AraC-like DNA-binding protein</fullName>
    </submittedName>
</protein>
<gene>
    <name evidence="7" type="ORF">J2X09_004117</name>
</gene>
<sequence length="351" mass="39561">MVTEWSTDSVPAAARFDEWREACCEHVYALTPQRQPAWQRHPFKGAIARRHLGALDVTDIRCDGHLVQRREQDIAERPSDTYYIYLQRQGRAWFDQRGRRCVAEPGDMVIADPNLAFNTGTDGTFDFRLWRIERERLRPWLALRPGGELPMLRMGRESAERELIANLLDGLLRQHERLAPASLDVAVGTLCTLVASATQVARSTAADRAAALDEPGRPAWRRAQLLRVQQWAEQRSADMGLTPQQVARECGISLRALHQLFAQSDCSFHEFLTRARLARAHAMLHDPASRHLGVAEIGFAAGFGEVSTFYRRFRHRYGMAPGECRAGSCTASQAPSRAGPESVHPRSRSDR</sequence>
<dbReference type="EMBL" id="JAVDWE010000013">
    <property type="protein sequence ID" value="MDR7096360.1"/>
    <property type="molecule type" value="Genomic_DNA"/>
</dbReference>
<dbReference type="RefSeq" id="WP_204735128.1">
    <property type="nucleotide sequence ID" value="NZ_JAVDWE010000013.1"/>
</dbReference>
<keyword evidence="2" id="KW-0238">DNA-binding</keyword>
<dbReference type="SUPFAM" id="SSF46689">
    <property type="entry name" value="Homeodomain-like"/>
    <property type="match status" value="1"/>
</dbReference>
<evidence type="ECO:0000313" key="8">
    <source>
        <dbReference type="Proteomes" id="UP001265550"/>
    </source>
</evidence>
<dbReference type="InterPro" id="IPR018060">
    <property type="entry name" value="HTH_AraC"/>
</dbReference>
<keyword evidence="3" id="KW-0010">Activator</keyword>
<feature type="domain" description="HTH araC/xylS-type" evidence="6">
    <location>
        <begin position="226"/>
        <end position="327"/>
    </location>
</feature>
<dbReference type="InterPro" id="IPR035418">
    <property type="entry name" value="AraC-bd_2"/>
</dbReference>
<dbReference type="Pfam" id="PF14525">
    <property type="entry name" value="AraC_binding_2"/>
    <property type="match status" value="1"/>
</dbReference>
<name>A0ABU1VG92_9BURK</name>
<dbReference type="PROSITE" id="PS01124">
    <property type="entry name" value="HTH_ARAC_FAMILY_2"/>
    <property type="match status" value="1"/>
</dbReference>
<organism evidence="7 8">
    <name type="scientific">Hydrogenophaga laconesensis</name>
    <dbReference type="NCBI Taxonomy" id="1805971"/>
    <lineage>
        <taxon>Bacteria</taxon>
        <taxon>Pseudomonadati</taxon>
        <taxon>Pseudomonadota</taxon>
        <taxon>Betaproteobacteria</taxon>
        <taxon>Burkholderiales</taxon>
        <taxon>Comamonadaceae</taxon>
        <taxon>Hydrogenophaga</taxon>
    </lineage>
</organism>
<feature type="region of interest" description="Disordered" evidence="5">
    <location>
        <begin position="328"/>
        <end position="351"/>
    </location>
</feature>
<dbReference type="InterPro" id="IPR018062">
    <property type="entry name" value="HTH_AraC-typ_CS"/>
</dbReference>
<dbReference type="PANTHER" id="PTHR46796">
    <property type="entry name" value="HTH-TYPE TRANSCRIPTIONAL ACTIVATOR RHAS-RELATED"/>
    <property type="match status" value="1"/>
</dbReference>
<dbReference type="InterPro" id="IPR050204">
    <property type="entry name" value="AraC_XylS_family_regulators"/>
</dbReference>
<evidence type="ECO:0000256" key="3">
    <source>
        <dbReference type="ARBA" id="ARBA00023159"/>
    </source>
</evidence>
<comment type="caution">
    <text evidence="7">The sequence shown here is derived from an EMBL/GenBank/DDBJ whole genome shotgun (WGS) entry which is preliminary data.</text>
</comment>
<dbReference type="InterPro" id="IPR009057">
    <property type="entry name" value="Homeodomain-like_sf"/>
</dbReference>
<evidence type="ECO:0000256" key="1">
    <source>
        <dbReference type="ARBA" id="ARBA00023015"/>
    </source>
</evidence>
<evidence type="ECO:0000256" key="5">
    <source>
        <dbReference type="SAM" id="MobiDB-lite"/>
    </source>
</evidence>
<dbReference type="InterPro" id="IPR037923">
    <property type="entry name" value="HTH-like"/>
</dbReference>
<dbReference type="Gene3D" id="1.10.10.60">
    <property type="entry name" value="Homeodomain-like"/>
    <property type="match status" value="1"/>
</dbReference>
<dbReference type="Proteomes" id="UP001265550">
    <property type="component" value="Unassembled WGS sequence"/>
</dbReference>
<evidence type="ECO:0000256" key="2">
    <source>
        <dbReference type="ARBA" id="ARBA00023125"/>
    </source>
</evidence>
<keyword evidence="8" id="KW-1185">Reference proteome</keyword>
<dbReference type="Pfam" id="PF12833">
    <property type="entry name" value="HTH_18"/>
    <property type="match status" value="1"/>
</dbReference>
<evidence type="ECO:0000256" key="4">
    <source>
        <dbReference type="ARBA" id="ARBA00023163"/>
    </source>
</evidence>
<keyword evidence="4" id="KW-0804">Transcription</keyword>
<accession>A0ABU1VG92</accession>
<proteinExistence type="predicted"/>
<dbReference type="PROSITE" id="PS00041">
    <property type="entry name" value="HTH_ARAC_FAMILY_1"/>
    <property type="match status" value="1"/>
</dbReference>